<feature type="signal peptide" evidence="2">
    <location>
        <begin position="1"/>
        <end position="17"/>
    </location>
</feature>
<proteinExistence type="predicted"/>
<gene>
    <name evidence="3" type="ORF">LAZ67_18000065</name>
</gene>
<accession>A0ABY6LHF0</accession>
<protein>
    <submittedName>
        <fullName evidence="3">Cda9</fullName>
    </submittedName>
</protein>
<sequence>MRPSCVLLLALASVAWADVTTTVEVETTHDVTTPTEPPTTPEGLREGRRVPPQPKVNHDSSPRDKPKRRTTTEPPTTTGGWEVPECPEELCQPPDCRCASQLPPLHPAPQLVMLSFDDAVNTGNFPFYQKLLNEDRRNRKSQCLIGSTFFVTHEYTDYRMVHQLYTLGAELAVHSITHSTETDLWRLANQTVWTRELSGMRDFLARMAKVPREKIRGVRAPFLQTAGDTSFSVLHKEGFLYDASMPSRMYVDPPLWPYTLDHSYQHDCQIPPCPRGHYPGLWVVPLVNWFDVRRQTPCAMVDACMPYPETVEDTFSYLRHNFDRHYLSNRAPLPVFLHESWLKHPNRTLGYLKFVDWMLEKDDVFLVTVQDALDYIRHPVPLDRYREASCLLEPREEECGLEGQSCGYLRAHPRLIGPRFMGTCIRCPRRYPWVDWPLDEVPATSPKRHGLSST</sequence>
<dbReference type="SUPFAM" id="SSF88713">
    <property type="entry name" value="Glycoside hydrolase/deacetylase"/>
    <property type="match status" value="1"/>
</dbReference>
<reference evidence="3 4" key="1">
    <citation type="submission" date="2022-01" db="EMBL/GenBank/DDBJ databases">
        <title>A chromosomal length assembly of Cordylochernes scorpioides.</title>
        <authorList>
            <person name="Zeh D."/>
            <person name="Zeh J."/>
        </authorList>
    </citation>
    <scope>NUCLEOTIDE SEQUENCE [LARGE SCALE GENOMIC DNA]</scope>
    <source>
        <strain evidence="3">IN4F17</strain>
        <tissue evidence="3">Whole Body</tissue>
    </source>
</reference>
<dbReference type="PANTHER" id="PTHR45985">
    <property type="match status" value="1"/>
</dbReference>
<feature type="chain" id="PRO_5046998031" evidence="2">
    <location>
        <begin position="18"/>
        <end position="454"/>
    </location>
</feature>
<dbReference type="Gene3D" id="3.20.20.370">
    <property type="entry name" value="Glycoside hydrolase/deacetylase"/>
    <property type="match status" value="1"/>
</dbReference>
<dbReference type="PANTHER" id="PTHR45985:SF8">
    <property type="entry name" value="CHITIN DEACETYLASE-LIKE 9, ISOFORM A"/>
    <property type="match status" value="1"/>
</dbReference>
<evidence type="ECO:0000313" key="4">
    <source>
        <dbReference type="Proteomes" id="UP001235939"/>
    </source>
</evidence>
<name>A0ABY6LHF0_9ARAC</name>
<evidence type="ECO:0000256" key="1">
    <source>
        <dbReference type="SAM" id="MobiDB-lite"/>
    </source>
</evidence>
<keyword evidence="4" id="KW-1185">Reference proteome</keyword>
<evidence type="ECO:0000313" key="3">
    <source>
        <dbReference type="EMBL" id="UYV79622.1"/>
    </source>
</evidence>
<feature type="region of interest" description="Disordered" evidence="1">
    <location>
        <begin position="26"/>
        <end position="83"/>
    </location>
</feature>
<dbReference type="InterPro" id="IPR052740">
    <property type="entry name" value="CE4"/>
</dbReference>
<keyword evidence="2" id="KW-0732">Signal</keyword>
<evidence type="ECO:0000256" key="2">
    <source>
        <dbReference type="SAM" id="SignalP"/>
    </source>
</evidence>
<organism evidence="3 4">
    <name type="scientific">Cordylochernes scorpioides</name>
    <dbReference type="NCBI Taxonomy" id="51811"/>
    <lineage>
        <taxon>Eukaryota</taxon>
        <taxon>Metazoa</taxon>
        <taxon>Ecdysozoa</taxon>
        <taxon>Arthropoda</taxon>
        <taxon>Chelicerata</taxon>
        <taxon>Arachnida</taxon>
        <taxon>Pseudoscorpiones</taxon>
        <taxon>Cheliferoidea</taxon>
        <taxon>Chernetidae</taxon>
        <taxon>Cordylochernes</taxon>
    </lineage>
</organism>
<dbReference type="InterPro" id="IPR011330">
    <property type="entry name" value="Glyco_hydro/deAcase_b/a-brl"/>
</dbReference>
<dbReference type="EMBL" id="CP092880">
    <property type="protein sequence ID" value="UYV79622.1"/>
    <property type="molecule type" value="Genomic_DNA"/>
</dbReference>
<dbReference type="Proteomes" id="UP001235939">
    <property type="component" value="Chromosome 18"/>
</dbReference>